<evidence type="ECO:0000256" key="1">
    <source>
        <dbReference type="SAM" id="SignalP"/>
    </source>
</evidence>
<feature type="signal peptide" evidence="1">
    <location>
        <begin position="1"/>
        <end position="16"/>
    </location>
</feature>
<protein>
    <submittedName>
        <fullName evidence="2">Salivary OBP/D7 family protein</fullName>
    </submittedName>
</protein>
<name>D1FPS9_SIMNI</name>
<dbReference type="EMBL" id="EZ419829">
    <property type="protein sequence ID" value="ACZ28184.1"/>
    <property type="molecule type" value="mRNA"/>
</dbReference>
<organism evidence="2">
    <name type="scientific">Simulium nigrimanum</name>
    <name type="common">Black fly</name>
    <dbReference type="NCBI Taxonomy" id="683695"/>
    <lineage>
        <taxon>Eukaryota</taxon>
        <taxon>Metazoa</taxon>
        <taxon>Ecdysozoa</taxon>
        <taxon>Arthropoda</taxon>
        <taxon>Hexapoda</taxon>
        <taxon>Insecta</taxon>
        <taxon>Pterygota</taxon>
        <taxon>Neoptera</taxon>
        <taxon>Endopterygota</taxon>
        <taxon>Diptera</taxon>
        <taxon>Nematocera</taxon>
        <taxon>Chironomoidea</taxon>
        <taxon>Simuliidae</taxon>
        <taxon>Simulium</taxon>
    </lineage>
</organism>
<evidence type="ECO:0000313" key="2">
    <source>
        <dbReference type="EMBL" id="ACZ28184.1"/>
    </source>
</evidence>
<sequence>MKVIILLIAFLVAVGAEVATLVDQNVVEFICEKDVENKHGPGCLLSCDVLFWDTSNENNKEYEDKYKLCKVSASDETTLCAQNEELRSCFLHGEAFTEVSDEYEETYSLKSK</sequence>
<feature type="chain" id="PRO_5003022378" evidence="1">
    <location>
        <begin position="17"/>
        <end position="112"/>
    </location>
</feature>
<dbReference type="AlphaFoldDB" id="D1FPS9"/>
<keyword evidence="1" id="KW-0732">Signal</keyword>
<accession>D1FPS9</accession>
<reference evidence="2" key="1">
    <citation type="submission" date="2009-10" db="EMBL/GenBank/DDBJ databases">
        <title>An Insight into the Sialotranscriptome of Simulium nigrimanum, a Black Fly Associated with Fogo Selvagem in South America.</title>
        <authorList>
            <person name="Ribeiro J.M.C."/>
            <person name="Valenzuela J.G."/>
            <person name="Pham V.M."/>
            <person name="Kleeman L."/>
            <person name="Barbian K.D."/>
            <person name="Favreau A.J."/>
            <person name="Eaton D.P."/>
            <person name="Aoki V."/>
            <person name="Hans-Filho G."/>
            <person name="Rivitti E.A."/>
            <person name="Diaz L.A."/>
        </authorList>
    </citation>
    <scope>NUCLEOTIDE SEQUENCE</scope>
    <source>
        <tissue evidence="2">Salivary glands</tissue>
    </source>
</reference>
<proteinExistence type="evidence at transcript level"/>